<dbReference type="SMART" id="SM00906">
    <property type="entry name" value="Fungal_trans"/>
    <property type="match status" value="1"/>
</dbReference>
<dbReference type="CDD" id="cd12148">
    <property type="entry name" value="fungal_TF_MHR"/>
    <property type="match status" value="1"/>
</dbReference>
<dbReference type="GO" id="GO:0003677">
    <property type="term" value="F:DNA binding"/>
    <property type="evidence" value="ECO:0007669"/>
    <property type="project" value="InterPro"/>
</dbReference>
<dbReference type="Pfam" id="PF04082">
    <property type="entry name" value="Fungal_trans"/>
    <property type="match status" value="1"/>
</dbReference>
<evidence type="ECO:0000313" key="7">
    <source>
        <dbReference type="Proteomes" id="UP000521943"/>
    </source>
</evidence>
<keyword evidence="1" id="KW-0479">Metal-binding</keyword>
<dbReference type="CDD" id="cd00067">
    <property type="entry name" value="GAL4"/>
    <property type="match status" value="1"/>
</dbReference>
<organism evidence="6 7">
    <name type="scientific">Ephemerocybe angulata</name>
    <dbReference type="NCBI Taxonomy" id="980116"/>
    <lineage>
        <taxon>Eukaryota</taxon>
        <taxon>Fungi</taxon>
        <taxon>Dikarya</taxon>
        <taxon>Basidiomycota</taxon>
        <taxon>Agaricomycotina</taxon>
        <taxon>Agaricomycetes</taxon>
        <taxon>Agaricomycetidae</taxon>
        <taxon>Agaricales</taxon>
        <taxon>Agaricineae</taxon>
        <taxon>Psathyrellaceae</taxon>
        <taxon>Ephemerocybe</taxon>
    </lineage>
</organism>
<dbReference type="OrthoDB" id="4456959at2759"/>
<dbReference type="InterPro" id="IPR036864">
    <property type="entry name" value="Zn2-C6_fun-type_DNA-bd_sf"/>
</dbReference>
<sequence length="788" mass="88461">MAPRNAEASGNKSKPPAASTASGATESDLIARSKKRRIPGACDICKRKKGDSGELPGNRCSNCIQLGLECTHKEVTKTLGSAKGYVESLEARLEKMDKLLRRLLPGVDLNQEVGSVLKTPEEPPSNRLLVTPEEEQEVLGKLNTLTLKPHSHRFFGKSSQYDLLQTALDLREEFTGEGLAYVKPSLPMQRPEFWDVPKWMTYNPEIDEEERNYVFPDDDLYPSLIDAYFSRINPFHPLLHQPTFEAQVTSGLHRRDSMFAKVFLLVCAHGARFSDDPRVLAEGTTSARSSGWKWFEQVNIMRRNLFNRTVLHELQMHALYVLYAGSSEMPQGVWAQIGMALRLSQEVGGHRRRRHKDSGLPTAEDELWKRAFWVILSMDRWISQFSGRPCGLQDEDFDLDLPLEVDDEYWETGFSQPEGQPSSMAYFNSYLSLMDILAYAMRLIYSTKRSKFARKGSERSEQETIAELDAAMNSWMDSVPEHLRWNAQHKSPLFIKQSSALHATYYWLQIFIHRPFIPSPRNPTSGAFPSLAICTNAARSACHVLETFHKLDTLPHQPFQAIIFSAAAILLLNIWSGKRSGFAPNPRRELEDVQRCMDMLRASETRWAAAGRWLDLLNELASAGDLGSALTQNEIPTLPLPLLQHANHTSCRPPVTRNIAGTRRVSISQQSNNPSSPVEPPINFLLPMYSNDLGRLPVYGQFNFADTANVNAFLGDQLGQIHTSIPTKTSNSYHFDQAPNTAAASNLLYMASDAAADYFSDNYMLDSMIKDAVFNSPIPTPVASTSAS</sequence>
<dbReference type="AlphaFoldDB" id="A0A8H6IFE0"/>
<dbReference type="InterPro" id="IPR050987">
    <property type="entry name" value="AtrR-like"/>
</dbReference>
<reference evidence="6 7" key="1">
    <citation type="submission" date="2020-07" db="EMBL/GenBank/DDBJ databases">
        <title>Comparative genomics of pyrophilous fungi reveals a link between fire events and developmental genes.</title>
        <authorList>
            <consortium name="DOE Joint Genome Institute"/>
            <person name="Steindorff A.S."/>
            <person name="Carver A."/>
            <person name="Calhoun S."/>
            <person name="Stillman K."/>
            <person name="Liu H."/>
            <person name="Lipzen A."/>
            <person name="Pangilinan J."/>
            <person name="Labutti K."/>
            <person name="Bruns T.D."/>
            <person name="Grigoriev I.V."/>
        </authorList>
    </citation>
    <scope>NUCLEOTIDE SEQUENCE [LARGE SCALE GENOMIC DNA]</scope>
    <source>
        <strain evidence="6 7">CBS 144469</strain>
    </source>
</reference>
<dbReference type="Proteomes" id="UP000521943">
    <property type="component" value="Unassembled WGS sequence"/>
</dbReference>
<feature type="domain" description="Xylanolytic transcriptional activator regulatory" evidence="5">
    <location>
        <begin position="333"/>
        <end position="408"/>
    </location>
</feature>
<dbReference type="GO" id="GO:0008270">
    <property type="term" value="F:zinc ion binding"/>
    <property type="evidence" value="ECO:0007669"/>
    <property type="project" value="InterPro"/>
</dbReference>
<accession>A0A8H6IFE0</accession>
<gene>
    <name evidence="6" type="ORF">DFP72DRAFT_1060485</name>
</gene>
<comment type="caution">
    <text evidence="6">The sequence shown here is derived from an EMBL/GenBank/DDBJ whole genome shotgun (WGS) entry which is preliminary data.</text>
</comment>
<keyword evidence="7" id="KW-1185">Reference proteome</keyword>
<dbReference type="InterPro" id="IPR007219">
    <property type="entry name" value="XnlR_reg_dom"/>
</dbReference>
<evidence type="ECO:0000256" key="3">
    <source>
        <dbReference type="SAM" id="MobiDB-lite"/>
    </source>
</evidence>
<evidence type="ECO:0000256" key="1">
    <source>
        <dbReference type="ARBA" id="ARBA00022723"/>
    </source>
</evidence>
<dbReference type="EMBL" id="JACGCI010000006">
    <property type="protein sequence ID" value="KAF6763313.1"/>
    <property type="molecule type" value="Genomic_DNA"/>
</dbReference>
<dbReference type="SUPFAM" id="SSF57701">
    <property type="entry name" value="Zn2/Cys6 DNA-binding domain"/>
    <property type="match status" value="1"/>
</dbReference>
<feature type="domain" description="Zn(2)-C6 fungal-type" evidence="4">
    <location>
        <begin position="36"/>
        <end position="81"/>
    </location>
</feature>
<evidence type="ECO:0000259" key="4">
    <source>
        <dbReference type="SMART" id="SM00066"/>
    </source>
</evidence>
<dbReference type="GO" id="GO:0000981">
    <property type="term" value="F:DNA-binding transcription factor activity, RNA polymerase II-specific"/>
    <property type="evidence" value="ECO:0007669"/>
    <property type="project" value="InterPro"/>
</dbReference>
<name>A0A8H6IFE0_9AGAR</name>
<feature type="region of interest" description="Disordered" evidence="3">
    <location>
        <begin position="1"/>
        <end position="32"/>
    </location>
</feature>
<protein>
    <submittedName>
        <fullName evidence="6">Nucleus protein</fullName>
    </submittedName>
</protein>
<proteinExistence type="predicted"/>
<evidence type="ECO:0000313" key="6">
    <source>
        <dbReference type="EMBL" id="KAF6763313.1"/>
    </source>
</evidence>
<evidence type="ECO:0000259" key="5">
    <source>
        <dbReference type="SMART" id="SM00906"/>
    </source>
</evidence>
<dbReference type="SMART" id="SM00066">
    <property type="entry name" value="GAL4"/>
    <property type="match status" value="1"/>
</dbReference>
<keyword evidence="2" id="KW-0539">Nucleus</keyword>
<dbReference type="GO" id="GO:0006351">
    <property type="term" value="P:DNA-templated transcription"/>
    <property type="evidence" value="ECO:0007669"/>
    <property type="project" value="InterPro"/>
</dbReference>
<dbReference type="InterPro" id="IPR001138">
    <property type="entry name" value="Zn2Cys6_DnaBD"/>
</dbReference>
<evidence type="ECO:0000256" key="2">
    <source>
        <dbReference type="ARBA" id="ARBA00023242"/>
    </source>
</evidence>
<dbReference type="PANTHER" id="PTHR46910">
    <property type="entry name" value="TRANSCRIPTION FACTOR PDR1"/>
    <property type="match status" value="1"/>
</dbReference>
<dbReference type="PANTHER" id="PTHR46910:SF38">
    <property type="entry name" value="ZN(2)-C6 FUNGAL-TYPE DOMAIN-CONTAINING PROTEIN"/>
    <property type="match status" value="1"/>
</dbReference>
<dbReference type="Gene3D" id="4.10.240.10">
    <property type="entry name" value="Zn(2)-C6 fungal-type DNA-binding domain"/>
    <property type="match status" value="1"/>
</dbReference>